<dbReference type="InterPro" id="IPR036736">
    <property type="entry name" value="ACP-like_sf"/>
</dbReference>
<sequence length="100" mass="10670">MESYQLIVQTLTETFGLDEHRMRPDATFEELEVDSLALVELGLIVQERTGHQLSDVGVASTLGETATALDHIIRDAAADSAEEIATADPEQTGTAAGTGR</sequence>
<feature type="compositionally biased region" description="Polar residues" evidence="1">
    <location>
        <begin position="89"/>
        <end position="100"/>
    </location>
</feature>
<evidence type="ECO:0000313" key="2">
    <source>
        <dbReference type="EMBL" id="QKM68383.1"/>
    </source>
</evidence>
<evidence type="ECO:0000313" key="3">
    <source>
        <dbReference type="Proteomes" id="UP000005940"/>
    </source>
</evidence>
<dbReference type="Pfam" id="PF00550">
    <property type="entry name" value="PP-binding"/>
    <property type="match status" value="1"/>
</dbReference>
<reference evidence="2 3" key="1">
    <citation type="journal article" date="2012" name="J. Bacteriol.">
        <title>Draft genome of Streptomyces tsukubaensis NRRL 18488, the producer of the clinically important immunosuppressant tacrolimus (FK506).</title>
        <authorList>
            <person name="Barreiro C."/>
            <person name="Prieto C."/>
            <person name="Sola-Landa A."/>
            <person name="Solera E."/>
            <person name="Martinez-Castro M."/>
            <person name="Perez-Redondo R."/>
            <person name="Garcia-Estrada C."/>
            <person name="Aparicio J.F."/>
            <person name="Fernandez-Martinez L.T."/>
            <person name="Santos-Aberturas J."/>
            <person name="Salehi-Najafabadi Z."/>
            <person name="Rodriguez-Garcia A."/>
            <person name="Tauch A."/>
            <person name="Martin J.F."/>
        </authorList>
    </citation>
    <scope>NUCLEOTIDE SEQUENCE [LARGE SCALE GENOMIC DNA]</scope>
    <source>
        <strain evidence="3">DSM 42081 / NBRC 108919 / NRRL 18488 / 9993</strain>
    </source>
</reference>
<accession>I2N3A2</accession>
<dbReference type="RefSeq" id="WP_006347642.1">
    <property type="nucleotide sequence ID" value="NZ_CP029159.1"/>
</dbReference>
<dbReference type="Proteomes" id="UP000005940">
    <property type="component" value="Chromosome"/>
</dbReference>
<evidence type="ECO:0000256" key="1">
    <source>
        <dbReference type="SAM" id="MobiDB-lite"/>
    </source>
</evidence>
<dbReference type="SUPFAM" id="SSF47336">
    <property type="entry name" value="ACP-like"/>
    <property type="match status" value="1"/>
</dbReference>
<dbReference type="AlphaFoldDB" id="I2N3A2"/>
<organism evidence="2 3">
    <name type="scientific">Streptomyces tsukubensis (strain DSM 42081 / NBRC 108919 / NRRL 18488 / 9993)</name>
    <dbReference type="NCBI Taxonomy" id="1114943"/>
    <lineage>
        <taxon>Bacteria</taxon>
        <taxon>Bacillati</taxon>
        <taxon>Actinomycetota</taxon>
        <taxon>Actinomycetes</taxon>
        <taxon>Kitasatosporales</taxon>
        <taxon>Streptomycetaceae</taxon>
        <taxon>Streptomyces</taxon>
    </lineage>
</organism>
<dbReference type="Gene3D" id="1.10.1200.10">
    <property type="entry name" value="ACP-like"/>
    <property type="match status" value="1"/>
</dbReference>
<name>I2N3A2_STRT9</name>
<dbReference type="InterPro" id="IPR009081">
    <property type="entry name" value="PP-bd_ACP"/>
</dbReference>
<feature type="region of interest" description="Disordered" evidence="1">
    <location>
        <begin position="81"/>
        <end position="100"/>
    </location>
</feature>
<keyword evidence="3" id="KW-1185">Reference proteome</keyword>
<protein>
    <submittedName>
        <fullName evidence="2">Acyl carrier protein</fullName>
    </submittedName>
</protein>
<proteinExistence type="predicted"/>
<gene>
    <name evidence="2" type="ORF">STSU_015545</name>
</gene>
<dbReference type="EMBL" id="CP029159">
    <property type="protein sequence ID" value="QKM68383.1"/>
    <property type="molecule type" value="Genomic_DNA"/>
</dbReference>